<dbReference type="EMBL" id="MF173629">
    <property type="protein sequence ID" value="AVJ52273.1"/>
    <property type="molecule type" value="Genomic_DNA"/>
</dbReference>
<reference evidence="2" key="1">
    <citation type="journal article" date="2018" name="Cladistics">
        <title>Phylogeny and the colourful history of jewel bugs (Insecta: Hemiptera: Scutelleridae).</title>
        <authorList>
            <person name="Wu Y."/>
            <person name="Redei D."/>
            <person name="Eger J."/>
            <person name="Wang Y."/>
            <person name="Wu H."/>
            <person name="Carapezza A."/>
            <person name="Kment P."/>
            <person name="Cai B."/>
            <person name="Sun X."/>
            <person name="Guo P."/>
            <person name="Luo J."/>
            <person name="Xie Q."/>
        </authorList>
    </citation>
    <scope>NUCLEOTIDE SEQUENCE</scope>
</reference>
<keyword evidence="2" id="KW-0496">Mitochondrion</keyword>
<name>A0A2P1CLS0_9HEMI</name>
<evidence type="ECO:0000256" key="1">
    <source>
        <dbReference type="SAM" id="Phobius"/>
    </source>
</evidence>
<protein>
    <submittedName>
        <fullName evidence="2">ATP synthase F0 subunit 8</fullName>
    </submittedName>
</protein>
<feature type="transmembrane region" description="Helical" evidence="1">
    <location>
        <begin position="6"/>
        <end position="28"/>
    </location>
</feature>
<keyword evidence="1" id="KW-1133">Transmembrane helix</keyword>
<keyword evidence="1" id="KW-0812">Transmembrane</keyword>
<keyword evidence="1" id="KW-0472">Membrane</keyword>
<evidence type="ECO:0000313" key="2">
    <source>
        <dbReference type="EMBL" id="AVJ52273.1"/>
    </source>
</evidence>
<geneLocation type="mitochondrion" evidence="2"/>
<dbReference type="AlphaFoldDB" id="A0A2P1CLS0"/>
<organism evidence="2">
    <name type="scientific">Diolcus variegatus</name>
    <dbReference type="NCBI Taxonomy" id="2080392"/>
    <lineage>
        <taxon>Eukaryota</taxon>
        <taxon>Metazoa</taxon>
        <taxon>Ecdysozoa</taxon>
        <taxon>Arthropoda</taxon>
        <taxon>Hexapoda</taxon>
        <taxon>Insecta</taxon>
        <taxon>Pterygota</taxon>
        <taxon>Neoptera</taxon>
        <taxon>Paraneoptera</taxon>
        <taxon>Hemiptera</taxon>
        <taxon>Heteroptera</taxon>
        <taxon>Panheteroptera</taxon>
        <taxon>Pentatomomorpha</taxon>
        <taxon>Pentatomoidea</taxon>
        <taxon>Scutelleridae</taxon>
        <taxon>Pachycorinae</taxon>
        <taxon>Diolcus</taxon>
    </lineage>
</organism>
<proteinExistence type="predicted"/>
<accession>A0A2P1CLS0</accession>
<gene>
    <name evidence="2" type="primary">ATP8</name>
</gene>
<sequence length="52" mass="6382">MPQMSPLYWEVLSLTFILCLTMMSTIIYHHPKIYMNNNINMKTTFNQINWKW</sequence>